<dbReference type="Pfam" id="PF01627">
    <property type="entry name" value="Hpt"/>
    <property type="match status" value="1"/>
</dbReference>
<accession>A0A3B1B9F1</accession>
<dbReference type="EMBL" id="UOFY01000023">
    <property type="protein sequence ID" value="VAX08038.1"/>
    <property type="molecule type" value="Genomic_DNA"/>
</dbReference>
<feature type="domain" description="HPt" evidence="1">
    <location>
        <begin position="12"/>
        <end position="103"/>
    </location>
</feature>
<gene>
    <name evidence="2" type="ORF">MNBD_GAMMA25-2310</name>
</gene>
<dbReference type="InterPro" id="IPR036641">
    <property type="entry name" value="HPT_dom_sf"/>
</dbReference>
<dbReference type="SUPFAM" id="SSF47226">
    <property type="entry name" value="Histidine-containing phosphotransfer domain, HPT domain"/>
    <property type="match status" value="1"/>
</dbReference>
<protein>
    <recommendedName>
        <fullName evidence="1">HPt domain-containing protein</fullName>
    </recommendedName>
</protein>
<dbReference type="AlphaFoldDB" id="A0A3B1B9F1"/>
<sequence>MTDEFTDIQTKLHVLKQQFYTDLPARLEQIAAAGHNWLNASTPTAKSDFQRLIHNLAGTAGSYGFHEVTTLCKKIENALRTNDSNSEKSIQQWMNQLLALIKK</sequence>
<dbReference type="PROSITE" id="PS50894">
    <property type="entry name" value="HPT"/>
    <property type="match status" value="1"/>
</dbReference>
<organism evidence="2">
    <name type="scientific">hydrothermal vent metagenome</name>
    <dbReference type="NCBI Taxonomy" id="652676"/>
    <lineage>
        <taxon>unclassified sequences</taxon>
        <taxon>metagenomes</taxon>
        <taxon>ecological metagenomes</taxon>
    </lineage>
</organism>
<proteinExistence type="predicted"/>
<evidence type="ECO:0000259" key="1">
    <source>
        <dbReference type="PROSITE" id="PS50894"/>
    </source>
</evidence>
<reference evidence="2" key="1">
    <citation type="submission" date="2018-06" db="EMBL/GenBank/DDBJ databases">
        <authorList>
            <person name="Zhirakovskaya E."/>
        </authorList>
    </citation>
    <scope>NUCLEOTIDE SEQUENCE</scope>
</reference>
<dbReference type="GO" id="GO:0000160">
    <property type="term" value="P:phosphorelay signal transduction system"/>
    <property type="evidence" value="ECO:0007669"/>
    <property type="project" value="InterPro"/>
</dbReference>
<name>A0A3B1B9F1_9ZZZZ</name>
<evidence type="ECO:0000313" key="2">
    <source>
        <dbReference type="EMBL" id="VAX08038.1"/>
    </source>
</evidence>
<dbReference type="Gene3D" id="1.20.120.160">
    <property type="entry name" value="HPT domain"/>
    <property type="match status" value="1"/>
</dbReference>
<dbReference type="InterPro" id="IPR008207">
    <property type="entry name" value="Sig_transdc_His_kin_Hpt_dom"/>
</dbReference>